<evidence type="ECO:0000256" key="1">
    <source>
        <dbReference type="SAM" id="MobiDB-lite"/>
    </source>
</evidence>
<protein>
    <submittedName>
        <fullName evidence="3">Uncharacterized protein</fullName>
    </submittedName>
</protein>
<keyword evidence="2" id="KW-0812">Transmembrane</keyword>
<name>A0ABP0BQ79_9PEZI</name>
<comment type="caution">
    <text evidence="3">The sequence shown here is derived from an EMBL/GenBank/DDBJ whole genome shotgun (WGS) entry which is preliminary data.</text>
</comment>
<keyword evidence="2" id="KW-0472">Membrane</keyword>
<gene>
    <name evidence="3" type="ORF">SBRCBS47491_004471</name>
</gene>
<dbReference type="Proteomes" id="UP001642406">
    <property type="component" value="Unassembled WGS sequence"/>
</dbReference>
<accession>A0ABP0BQ79</accession>
<dbReference type="EMBL" id="CAWUHC010000034">
    <property type="protein sequence ID" value="CAK7221271.1"/>
    <property type="molecule type" value="Genomic_DNA"/>
</dbReference>
<sequence length="125" mass="13170">MFVPSVSSDLLSPTSTTTAGPGVINSTAITTTNNSSFNALTMFLFWFFLCSTGVLVVASVVFLRRLKQRDTNKASKSIKSKGSKEDKAAPTTGKEVDEESSIGGSTISLVHVDRTMTGSTRVGSA</sequence>
<proteinExistence type="predicted"/>
<keyword evidence="4" id="KW-1185">Reference proteome</keyword>
<evidence type="ECO:0000313" key="3">
    <source>
        <dbReference type="EMBL" id="CAK7221271.1"/>
    </source>
</evidence>
<reference evidence="3 4" key="1">
    <citation type="submission" date="2024-01" db="EMBL/GenBank/DDBJ databases">
        <authorList>
            <person name="Allen C."/>
            <person name="Tagirdzhanova G."/>
        </authorList>
    </citation>
    <scope>NUCLEOTIDE SEQUENCE [LARGE SCALE GENOMIC DNA]</scope>
</reference>
<evidence type="ECO:0000256" key="2">
    <source>
        <dbReference type="SAM" id="Phobius"/>
    </source>
</evidence>
<evidence type="ECO:0000313" key="4">
    <source>
        <dbReference type="Proteomes" id="UP001642406"/>
    </source>
</evidence>
<feature type="transmembrane region" description="Helical" evidence="2">
    <location>
        <begin position="43"/>
        <end position="63"/>
    </location>
</feature>
<feature type="region of interest" description="Disordered" evidence="1">
    <location>
        <begin position="69"/>
        <end position="107"/>
    </location>
</feature>
<keyword evidence="2" id="KW-1133">Transmembrane helix</keyword>
<organism evidence="3 4">
    <name type="scientific">Sporothrix bragantina</name>
    <dbReference type="NCBI Taxonomy" id="671064"/>
    <lineage>
        <taxon>Eukaryota</taxon>
        <taxon>Fungi</taxon>
        <taxon>Dikarya</taxon>
        <taxon>Ascomycota</taxon>
        <taxon>Pezizomycotina</taxon>
        <taxon>Sordariomycetes</taxon>
        <taxon>Sordariomycetidae</taxon>
        <taxon>Ophiostomatales</taxon>
        <taxon>Ophiostomataceae</taxon>
        <taxon>Sporothrix</taxon>
    </lineage>
</organism>